<keyword evidence="6" id="KW-0808">Transferase</keyword>
<evidence type="ECO:0000256" key="5">
    <source>
        <dbReference type="ARBA" id="ARBA00022553"/>
    </source>
</evidence>
<keyword evidence="5" id="KW-0597">Phosphoprotein</keyword>
<evidence type="ECO:0000256" key="4">
    <source>
        <dbReference type="ARBA" id="ARBA00022475"/>
    </source>
</evidence>
<keyword evidence="4" id="KW-1003">Cell membrane</keyword>
<evidence type="ECO:0000256" key="10">
    <source>
        <dbReference type="SAM" id="Phobius"/>
    </source>
</evidence>
<dbReference type="RefSeq" id="WP_091440243.1">
    <property type="nucleotide sequence ID" value="NZ_FMTP01000003.1"/>
</dbReference>
<evidence type="ECO:0000256" key="7">
    <source>
        <dbReference type="ARBA" id="ARBA00022741"/>
    </source>
</evidence>
<dbReference type="SMART" id="SM00304">
    <property type="entry name" value="HAMP"/>
    <property type="match status" value="1"/>
</dbReference>
<keyword evidence="10" id="KW-0812">Transmembrane</keyword>
<dbReference type="InterPro" id="IPR005467">
    <property type="entry name" value="His_kinase_dom"/>
</dbReference>
<dbReference type="GO" id="GO:0005886">
    <property type="term" value="C:plasma membrane"/>
    <property type="evidence" value="ECO:0007669"/>
    <property type="project" value="UniProtKB-SubCell"/>
</dbReference>
<dbReference type="Pfam" id="PF00512">
    <property type="entry name" value="HisKA"/>
    <property type="match status" value="1"/>
</dbReference>
<keyword evidence="9" id="KW-0067">ATP-binding</keyword>
<dbReference type="PRINTS" id="PR00344">
    <property type="entry name" value="BCTRLSENSOR"/>
</dbReference>
<evidence type="ECO:0000313" key="14">
    <source>
        <dbReference type="Proteomes" id="UP000198889"/>
    </source>
</evidence>
<dbReference type="Gene3D" id="1.10.8.500">
    <property type="entry name" value="HAMP domain in histidine kinase"/>
    <property type="match status" value="1"/>
</dbReference>
<dbReference type="InterPro" id="IPR036097">
    <property type="entry name" value="HisK_dim/P_sf"/>
</dbReference>
<dbReference type="SMART" id="SM00388">
    <property type="entry name" value="HisKA"/>
    <property type="match status" value="1"/>
</dbReference>
<dbReference type="SUPFAM" id="SSF55874">
    <property type="entry name" value="ATPase domain of HSP90 chaperone/DNA topoisomerase II/histidine kinase"/>
    <property type="match status" value="1"/>
</dbReference>
<evidence type="ECO:0000256" key="2">
    <source>
        <dbReference type="ARBA" id="ARBA00004651"/>
    </source>
</evidence>
<dbReference type="SMART" id="SM00387">
    <property type="entry name" value="HATPase_c"/>
    <property type="match status" value="1"/>
</dbReference>
<keyword evidence="10" id="KW-0472">Membrane</keyword>
<dbReference type="GO" id="GO:0005524">
    <property type="term" value="F:ATP binding"/>
    <property type="evidence" value="ECO:0007669"/>
    <property type="project" value="UniProtKB-KW"/>
</dbReference>
<sequence length="428" mass="46259">MRRLFWKFFSIIWLTLAASIGGLFVISSLLDAVPFSQELVRQQRVIALDVAARLLEQQGMEAAKAYARATATLAQPVELSISDSVTPADCAEGDSAHVRNVIIGDTCHRVTLIAQDPGVIEGTWPTLLPWASALIASAVAAFALARYLIRPVAHLRHGLSALAHGQFDVRIGDKMGGRKDEVAALAHDFDTSAGRLQELQEVQQRLFHDVSHELRSPLSRLQAAIGVLRQNPSRLETLLGRMDREIERIDGLVGEILTLARLSGRVDNVVAQTLDVIDLVNEIVDDASFEGQARGISVAHEGAATFVAQVDGELIYRALENVIRNALKHSPDNSHVYIRSRIIGETLHVTVADEGPGVQAHDIERIFQPFMRGSDAVAHDGYGLGLAITKQAIGKHGGRVTAALGTRGGLGVTLEIPRGAPATPDRMN</sequence>
<evidence type="ECO:0000256" key="3">
    <source>
        <dbReference type="ARBA" id="ARBA00012438"/>
    </source>
</evidence>
<gene>
    <name evidence="13" type="ORF">SAMN05660859_2626</name>
</gene>
<feature type="transmembrane region" description="Helical" evidence="10">
    <location>
        <begin position="127"/>
        <end position="149"/>
    </location>
</feature>
<dbReference type="PANTHER" id="PTHR44936:SF10">
    <property type="entry name" value="SENSOR PROTEIN RSTB"/>
    <property type="match status" value="1"/>
</dbReference>
<dbReference type="SUPFAM" id="SSF47384">
    <property type="entry name" value="Homodimeric domain of signal transducing histidine kinase"/>
    <property type="match status" value="1"/>
</dbReference>
<keyword evidence="10" id="KW-1133">Transmembrane helix</keyword>
<dbReference type="CDD" id="cd00082">
    <property type="entry name" value="HisKA"/>
    <property type="match status" value="1"/>
</dbReference>
<feature type="transmembrane region" description="Helical" evidence="10">
    <location>
        <begin position="12"/>
        <end position="30"/>
    </location>
</feature>
<dbReference type="CDD" id="cd06225">
    <property type="entry name" value="HAMP"/>
    <property type="match status" value="1"/>
</dbReference>
<comment type="catalytic activity">
    <reaction evidence="1">
        <text>ATP + protein L-histidine = ADP + protein N-phospho-L-histidine.</text>
        <dbReference type="EC" id="2.7.13.3"/>
    </reaction>
</comment>
<dbReference type="Gene3D" id="3.30.565.10">
    <property type="entry name" value="Histidine kinase-like ATPase, C-terminal domain"/>
    <property type="match status" value="1"/>
</dbReference>
<dbReference type="InterPro" id="IPR050980">
    <property type="entry name" value="2C_sensor_his_kinase"/>
</dbReference>
<comment type="subcellular location">
    <subcellularLocation>
        <location evidence="2">Cell membrane</location>
        <topology evidence="2">Multi-pass membrane protein</topology>
    </subcellularLocation>
</comment>
<evidence type="ECO:0000256" key="9">
    <source>
        <dbReference type="ARBA" id="ARBA00022840"/>
    </source>
</evidence>
<evidence type="ECO:0000256" key="1">
    <source>
        <dbReference type="ARBA" id="ARBA00000085"/>
    </source>
</evidence>
<dbReference type="Proteomes" id="UP000198889">
    <property type="component" value="Unassembled WGS sequence"/>
</dbReference>
<dbReference type="PANTHER" id="PTHR44936">
    <property type="entry name" value="SENSOR PROTEIN CREC"/>
    <property type="match status" value="1"/>
</dbReference>
<evidence type="ECO:0000256" key="6">
    <source>
        <dbReference type="ARBA" id="ARBA00022679"/>
    </source>
</evidence>
<keyword evidence="7" id="KW-0547">Nucleotide-binding</keyword>
<dbReference type="EC" id="2.7.13.3" evidence="3"/>
<feature type="domain" description="HAMP" evidence="12">
    <location>
        <begin position="146"/>
        <end position="201"/>
    </location>
</feature>
<feature type="domain" description="Histidine kinase" evidence="11">
    <location>
        <begin position="209"/>
        <end position="420"/>
    </location>
</feature>
<keyword evidence="14" id="KW-1185">Reference proteome</keyword>
<dbReference type="InterPro" id="IPR036890">
    <property type="entry name" value="HATPase_C_sf"/>
</dbReference>
<protein>
    <recommendedName>
        <fullName evidence="3">histidine kinase</fullName>
        <ecNumber evidence="3">2.7.13.3</ecNumber>
    </recommendedName>
</protein>
<keyword evidence="8" id="KW-0418">Kinase</keyword>
<dbReference type="Pfam" id="PF02518">
    <property type="entry name" value="HATPase_c"/>
    <property type="match status" value="1"/>
</dbReference>
<organism evidence="13 14">
    <name type="scientific">Ancylobacter rudongensis</name>
    <dbReference type="NCBI Taxonomy" id="177413"/>
    <lineage>
        <taxon>Bacteria</taxon>
        <taxon>Pseudomonadati</taxon>
        <taxon>Pseudomonadota</taxon>
        <taxon>Alphaproteobacteria</taxon>
        <taxon>Hyphomicrobiales</taxon>
        <taxon>Xanthobacteraceae</taxon>
        <taxon>Ancylobacter</taxon>
    </lineage>
</organism>
<dbReference type="PROSITE" id="PS50109">
    <property type="entry name" value="HIS_KIN"/>
    <property type="match status" value="1"/>
</dbReference>
<dbReference type="GO" id="GO:0000155">
    <property type="term" value="F:phosphorelay sensor kinase activity"/>
    <property type="evidence" value="ECO:0007669"/>
    <property type="project" value="InterPro"/>
</dbReference>
<evidence type="ECO:0000256" key="8">
    <source>
        <dbReference type="ARBA" id="ARBA00022777"/>
    </source>
</evidence>
<name>A0A1G4SZM1_9HYPH</name>
<dbReference type="InterPro" id="IPR004358">
    <property type="entry name" value="Sig_transdc_His_kin-like_C"/>
</dbReference>
<dbReference type="Gene3D" id="1.10.287.130">
    <property type="match status" value="1"/>
</dbReference>
<reference evidence="14" key="1">
    <citation type="submission" date="2016-10" db="EMBL/GenBank/DDBJ databases">
        <authorList>
            <person name="Varghese N."/>
            <person name="Submissions S."/>
        </authorList>
    </citation>
    <scope>NUCLEOTIDE SEQUENCE [LARGE SCALE GENOMIC DNA]</scope>
    <source>
        <strain evidence="14">CGMCC 1.1761</strain>
    </source>
</reference>
<dbReference type="STRING" id="177413.SAMN05660859_2626"/>
<evidence type="ECO:0000259" key="12">
    <source>
        <dbReference type="PROSITE" id="PS50885"/>
    </source>
</evidence>
<proteinExistence type="predicted"/>
<dbReference type="EMBL" id="FMTP01000003">
    <property type="protein sequence ID" value="SCW74025.1"/>
    <property type="molecule type" value="Genomic_DNA"/>
</dbReference>
<dbReference type="InterPro" id="IPR003660">
    <property type="entry name" value="HAMP_dom"/>
</dbReference>
<dbReference type="InterPro" id="IPR003661">
    <property type="entry name" value="HisK_dim/P_dom"/>
</dbReference>
<dbReference type="InterPro" id="IPR003594">
    <property type="entry name" value="HATPase_dom"/>
</dbReference>
<dbReference type="Pfam" id="PF00672">
    <property type="entry name" value="HAMP"/>
    <property type="match status" value="1"/>
</dbReference>
<evidence type="ECO:0000259" key="11">
    <source>
        <dbReference type="PROSITE" id="PS50109"/>
    </source>
</evidence>
<evidence type="ECO:0000313" key="13">
    <source>
        <dbReference type="EMBL" id="SCW74025.1"/>
    </source>
</evidence>
<dbReference type="PROSITE" id="PS50885">
    <property type="entry name" value="HAMP"/>
    <property type="match status" value="1"/>
</dbReference>
<accession>A0A1G4SZM1</accession>
<dbReference type="AlphaFoldDB" id="A0A1G4SZM1"/>
<dbReference type="SUPFAM" id="SSF158472">
    <property type="entry name" value="HAMP domain-like"/>
    <property type="match status" value="1"/>
</dbReference>